<protein>
    <recommendedName>
        <fullName evidence="8">Starch synthase, chloroplastic/amyloplastic</fullName>
        <ecNumber evidence="8">2.4.1.-</ecNumber>
    </recommendedName>
</protein>
<dbReference type="InterPro" id="IPR001296">
    <property type="entry name" value="Glyco_trans_1"/>
</dbReference>
<proteinExistence type="evidence at transcript level"/>
<comment type="subcellular location">
    <subcellularLocation>
        <location evidence="8">Plastid</location>
        <location evidence="8">Chloroplast</location>
    </subcellularLocation>
    <subcellularLocation>
        <location evidence="8">Plastid</location>
        <location evidence="8">Amyloplast</location>
    </subcellularLocation>
</comment>
<dbReference type="CDD" id="cd03791">
    <property type="entry name" value="GT5_Glycogen_synthase_DULL1-like"/>
    <property type="match status" value="1"/>
</dbReference>
<dbReference type="UniPathway" id="UPA00152"/>
<evidence type="ECO:0000259" key="9">
    <source>
        <dbReference type="Pfam" id="PF00534"/>
    </source>
</evidence>
<name>Q2HWR3_PARKE</name>
<evidence type="ECO:0000256" key="2">
    <source>
        <dbReference type="ARBA" id="ARBA00010281"/>
    </source>
</evidence>
<feature type="domain" description="Starch synthase catalytic" evidence="10">
    <location>
        <begin position="78"/>
        <end position="345"/>
    </location>
</feature>
<comment type="similarity">
    <text evidence="2 8">Belongs to the glycosyltransferase 1 family. Bacterial/plant glycogen synthase subfamily.</text>
</comment>
<evidence type="ECO:0000256" key="5">
    <source>
        <dbReference type="ARBA" id="ARBA00022676"/>
    </source>
</evidence>
<keyword evidence="6" id="KW-0808">Transferase</keyword>
<evidence type="ECO:0000256" key="3">
    <source>
        <dbReference type="ARBA" id="ARBA00022528"/>
    </source>
</evidence>
<dbReference type="BRENDA" id="2.4.1.21">
    <property type="organism ID" value="1328"/>
</dbReference>
<dbReference type="HAMAP" id="MF_00484">
    <property type="entry name" value="Glycogen_synth"/>
    <property type="match status" value="1"/>
</dbReference>
<dbReference type="Pfam" id="PF08323">
    <property type="entry name" value="Glyco_transf_5"/>
    <property type="match status" value="1"/>
</dbReference>
<dbReference type="GO" id="GO:0019252">
    <property type="term" value="P:starch biosynthetic process"/>
    <property type="evidence" value="ECO:0007669"/>
    <property type="project" value="UniProtKB-UniRule"/>
</dbReference>
<dbReference type="SUPFAM" id="SSF53756">
    <property type="entry name" value="UDP-Glycosyltransferase/glycogen phosphorylase"/>
    <property type="match status" value="1"/>
</dbReference>
<dbReference type="InterPro" id="IPR013534">
    <property type="entry name" value="Starch_synth_cat_dom"/>
</dbReference>
<evidence type="ECO:0000313" key="11">
    <source>
        <dbReference type="EMBL" id="BAE79814.1"/>
    </source>
</evidence>
<feature type="domain" description="Glycosyl transferase family 1" evidence="9">
    <location>
        <begin position="397"/>
        <end position="536"/>
    </location>
</feature>
<keyword evidence="5 8" id="KW-0328">Glycosyltransferase</keyword>
<dbReference type="GO" id="GO:0009507">
    <property type="term" value="C:chloroplast"/>
    <property type="evidence" value="ECO:0007669"/>
    <property type="project" value="UniProtKB-SubCell"/>
</dbReference>
<keyword evidence="4" id="KW-0934">Plastid</keyword>
<dbReference type="EMBL" id="AB232549">
    <property type="protein sequence ID" value="BAE79814.1"/>
    <property type="molecule type" value="mRNA"/>
</dbReference>
<comment type="pathway">
    <text evidence="1 8">Glycan biosynthesis; starch biosynthesis.</text>
</comment>
<dbReference type="CAZy" id="GT5">
    <property type="family name" value="Glycosyltransferase Family 5"/>
</dbReference>
<reference evidence="11" key="1">
    <citation type="journal article" date="2006" name="Planta">
        <title>Granule-bound starch synthase cDNA in Chlorella kessleri 11 h: cloning and regulation of expression by CO(2) concentration.</title>
        <authorList>
            <person name="Oyama Y."/>
            <person name="Izumo A."/>
            <person name="Fujiwara S."/>
            <person name="Shimonaga T."/>
            <person name="Nakamura Y."/>
            <person name="Tsuzuki M."/>
        </authorList>
    </citation>
    <scope>NUCLEOTIDE SEQUENCE</scope>
    <source>
        <strain evidence="11">11h</strain>
    </source>
</reference>
<dbReference type="NCBIfam" id="TIGR02095">
    <property type="entry name" value="glgA"/>
    <property type="match status" value="1"/>
</dbReference>
<dbReference type="Gene3D" id="3.40.50.2000">
    <property type="entry name" value="Glycogen Phosphorylase B"/>
    <property type="match status" value="2"/>
</dbReference>
<evidence type="ECO:0000256" key="4">
    <source>
        <dbReference type="ARBA" id="ARBA00022640"/>
    </source>
</evidence>
<dbReference type="EC" id="2.4.1.-" evidence="8"/>
<evidence type="ECO:0000256" key="8">
    <source>
        <dbReference type="RuleBase" id="RU361232"/>
    </source>
</evidence>
<dbReference type="PANTHER" id="PTHR45825">
    <property type="entry name" value="GRANULE-BOUND STARCH SYNTHASE 1, CHLOROPLASTIC/AMYLOPLASTIC"/>
    <property type="match status" value="1"/>
</dbReference>
<keyword evidence="8" id="KW-0035">Amyloplast</keyword>
<dbReference type="InterPro" id="IPR011835">
    <property type="entry name" value="GS/SS"/>
</dbReference>
<keyword evidence="7 8" id="KW-0750">Starch biosynthesis</keyword>
<organism evidence="11">
    <name type="scientific">Parachlorella kessleri</name>
    <name type="common">Green alga</name>
    <name type="synonym">Chlorella kessleri</name>
    <dbReference type="NCBI Taxonomy" id="3074"/>
    <lineage>
        <taxon>Eukaryota</taxon>
        <taxon>Viridiplantae</taxon>
        <taxon>Chlorophyta</taxon>
        <taxon>core chlorophytes</taxon>
        <taxon>Trebouxiophyceae</taxon>
        <taxon>Chlorellales</taxon>
        <taxon>Chlorellaceae</taxon>
        <taxon>Parachlorella</taxon>
    </lineage>
</organism>
<dbReference type="AlphaFoldDB" id="Q2HWR3"/>
<evidence type="ECO:0000259" key="10">
    <source>
        <dbReference type="Pfam" id="PF08323"/>
    </source>
</evidence>
<accession>Q2HWR3</accession>
<sequence>MQQALQTGPRTLPGSACQTVLPRFSGLRPAQQRSQRSYSAKLAANAQRAALSVSAAAATAVKPTLATPPTEKATKPMNIVFVSAEVAPWSKTGGLGDVAGALPIELAKRGHSVISIAPRYDQYWDAWDTGVTINVGGEQVRFFHSVKKGVHRVWVDHPWFLAKVWGMTGAKLYGSKSGADYIDNQKRFKMFCEAALQALRVLPFAPGEDCLIVANDWHSSLIPVLLKDVYQPRGEFKDTKVALCCHNIAFQGRFWADSWHELGLPDSSKPKFEFSDGYPKIFDETSPADESGRLADLAPAGKRFEKINWLRAGILSADKVLTVSPNYATEIASGPALGVELDTVIAKKGVEGVVNGMDVEEWNPALDKFLQFKYNAETVEAGKAYAKAALQKEAGLPVDPKAPLFGFIGRLEEQKGVDILLAALGKIPKSTNAQVVILGTGKKALEASVKNLTKAFPGRAAGVVKFSNPLAHLITAGSDFMLVPSRFEPCGLIQLHAMQYGTVPLVSSTGGLVDTVKEGVTGFHMGAFDPDTLLEADADAVAQTIARASEVFTTPAYKEMRNKCITQDLSWAKPAKKWEAILIELKYGPGPTPEATADKAAVTTPVQKI</sequence>
<keyword evidence="3 8" id="KW-0150">Chloroplast</keyword>
<dbReference type="SMR" id="Q2HWR3"/>
<dbReference type="GO" id="GO:0009501">
    <property type="term" value="C:amyloplast"/>
    <property type="evidence" value="ECO:0007669"/>
    <property type="project" value="UniProtKB-SubCell"/>
</dbReference>
<evidence type="ECO:0000256" key="1">
    <source>
        <dbReference type="ARBA" id="ARBA00004727"/>
    </source>
</evidence>
<dbReference type="GO" id="GO:0004373">
    <property type="term" value="F:alpha-1,4-glucan glucosyltransferase (UDP-glucose donor) activity"/>
    <property type="evidence" value="ECO:0007669"/>
    <property type="project" value="InterPro"/>
</dbReference>
<gene>
    <name evidence="11" type="primary">CkGBSS</name>
</gene>
<evidence type="ECO:0000256" key="6">
    <source>
        <dbReference type="ARBA" id="ARBA00022679"/>
    </source>
</evidence>
<dbReference type="PANTHER" id="PTHR45825:SF3">
    <property type="entry name" value="GRANULE-BOUND STARCH SYNTHASE 1, CHLOROPLASTIC_AMYLOPLASTIC"/>
    <property type="match status" value="1"/>
</dbReference>
<dbReference type="FunFam" id="3.40.50.2000:FF:000090">
    <property type="entry name" value="Starch synthase, chloroplastic/amyloplastic"/>
    <property type="match status" value="1"/>
</dbReference>
<evidence type="ECO:0000256" key="7">
    <source>
        <dbReference type="ARBA" id="ARBA00022922"/>
    </source>
</evidence>
<dbReference type="Pfam" id="PF00534">
    <property type="entry name" value="Glycos_transf_1"/>
    <property type="match status" value="1"/>
</dbReference>